<evidence type="ECO:0000256" key="5">
    <source>
        <dbReference type="SAM" id="MobiDB-lite"/>
    </source>
</evidence>
<dbReference type="InterPro" id="IPR000719">
    <property type="entry name" value="Prot_kinase_dom"/>
</dbReference>
<reference evidence="9 10" key="1">
    <citation type="submission" date="2017-06" db="EMBL/GenBank/DDBJ databases">
        <title>A platform for efficient transgenesis in Macrostomum lignano, a flatworm model organism for stem cell research.</title>
        <authorList>
            <person name="Berezikov E."/>
        </authorList>
    </citation>
    <scope>NUCLEOTIDE SEQUENCE [LARGE SCALE GENOMIC DNA]</scope>
    <source>
        <strain evidence="9">DV1</strain>
        <tissue evidence="9">Whole organism</tissue>
    </source>
</reference>
<feature type="domain" description="Protein kinase" evidence="8">
    <location>
        <begin position="831"/>
        <end position="1110"/>
    </location>
</feature>
<evidence type="ECO:0000256" key="6">
    <source>
        <dbReference type="SAM" id="Phobius"/>
    </source>
</evidence>
<dbReference type="Gene3D" id="1.10.510.10">
    <property type="entry name" value="Transferase(Phosphotransferase) domain 1"/>
    <property type="match status" value="1"/>
</dbReference>
<keyword evidence="3 6" id="KW-1133">Transmembrane helix</keyword>
<dbReference type="InterPro" id="IPR008266">
    <property type="entry name" value="Tyr_kinase_AS"/>
</dbReference>
<feature type="transmembrane region" description="Helical" evidence="6">
    <location>
        <begin position="776"/>
        <end position="799"/>
    </location>
</feature>
<dbReference type="GO" id="GO:0005886">
    <property type="term" value="C:plasma membrane"/>
    <property type="evidence" value="ECO:0007669"/>
    <property type="project" value="TreeGrafter"/>
</dbReference>
<dbReference type="EMBL" id="NIVC01000542">
    <property type="protein sequence ID" value="PAA81280.1"/>
    <property type="molecule type" value="Genomic_DNA"/>
</dbReference>
<dbReference type="Gene3D" id="3.40.50.2300">
    <property type="match status" value="2"/>
</dbReference>
<comment type="subcellular location">
    <subcellularLocation>
        <location evidence="1">Membrane</location>
    </subcellularLocation>
</comment>
<proteinExistence type="predicted"/>
<keyword evidence="10" id="KW-1185">Reference proteome</keyword>
<dbReference type="PANTHER" id="PTHR24416:SF489">
    <property type="entry name" value="PROTEIN KINASE DOMAIN-CONTAINING PROTEIN"/>
    <property type="match status" value="1"/>
</dbReference>
<feature type="chain" id="PRO_5013261184" description="Protein kinase domain-containing protein" evidence="7">
    <location>
        <begin position="40"/>
        <end position="1144"/>
    </location>
</feature>
<dbReference type="STRING" id="282301.A0A267G5I6"/>
<dbReference type="PROSITE" id="PS50011">
    <property type="entry name" value="PROTEIN_KINASE_DOM"/>
    <property type="match status" value="1"/>
</dbReference>
<evidence type="ECO:0000256" key="3">
    <source>
        <dbReference type="ARBA" id="ARBA00022989"/>
    </source>
</evidence>
<evidence type="ECO:0000256" key="2">
    <source>
        <dbReference type="ARBA" id="ARBA00022692"/>
    </source>
</evidence>
<dbReference type="AlphaFoldDB" id="A0A267G5I6"/>
<dbReference type="GO" id="GO:0043235">
    <property type="term" value="C:receptor complex"/>
    <property type="evidence" value="ECO:0007669"/>
    <property type="project" value="TreeGrafter"/>
</dbReference>
<dbReference type="SUPFAM" id="SSF53822">
    <property type="entry name" value="Periplasmic binding protein-like I"/>
    <property type="match status" value="1"/>
</dbReference>
<dbReference type="GO" id="GO:0004714">
    <property type="term" value="F:transmembrane receptor protein tyrosine kinase activity"/>
    <property type="evidence" value="ECO:0007669"/>
    <property type="project" value="TreeGrafter"/>
</dbReference>
<evidence type="ECO:0000256" key="7">
    <source>
        <dbReference type="SAM" id="SignalP"/>
    </source>
</evidence>
<dbReference type="PRINTS" id="PR00109">
    <property type="entry name" value="TYRKINASE"/>
</dbReference>
<dbReference type="PROSITE" id="PS00109">
    <property type="entry name" value="PROTEIN_KINASE_TYR"/>
    <property type="match status" value="1"/>
</dbReference>
<dbReference type="GO" id="GO:0005524">
    <property type="term" value="F:ATP binding"/>
    <property type="evidence" value="ECO:0007669"/>
    <property type="project" value="InterPro"/>
</dbReference>
<dbReference type="Pfam" id="PF07714">
    <property type="entry name" value="PK_Tyr_Ser-Thr"/>
    <property type="match status" value="1"/>
</dbReference>
<dbReference type="SMART" id="SM00219">
    <property type="entry name" value="TyrKc"/>
    <property type="match status" value="1"/>
</dbReference>
<evidence type="ECO:0000313" key="9">
    <source>
        <dbReference type="EMBL" id="PAA81280.1"/>
    </source>
</evidence>
<gene>
    <name evidence="9" type="ORF">BOX15_Mlig001986g2</name>
</gene>
<feature type="non-terminal residue" evidence="9">
    <location>
        <position position="1"/>
    </location>
</feature>
<dbReference type="SUPFAM" id="SSF56112">
    <property type="entry name" value="Protein kinase-like (PK-like)"/>
    <property type="match status" value="1"/>
</dbReference>
<dbReference type="PANTHER" id="PTHR24416">
    <property type="entry name" value="TYROSINE-PROTEIN KINASE RECEPTOR"/>
    <property type="match status" value="1"/>
</dbReference>
<evidence type="ECO:0000313" key="10">
    <source>
        <dbReference type="Proteomes" id="UP000215902"/>
    </source>
</evidence>
<evidence type="ECO:0000259" key="8">
    <source>
        <dbReference type="PROSITE" id="PS50011"/>
    </source>
</evidence>
<dbReference type="Gene3D" id="3.30.200.20">
    <property type="entry name" value="Phosphorylase Kinase, domain 1"/>
    <property type="match status" value="1"/>
</dbReference>
<dbReference type="Pfam" id="PF01094">
    <property type="entry name" value="ANF_receptor"/>
    <property type="match status" value="1"/>
</dbReference>
<dbReference type="InterPro" id="IPR028082">
    <property type="entry name" value="Peripla_BP_I"/>
</dbReference>
<dbReference type="CDD" id="cd00192">
    <property type="entry name" value="PTKc"/>
    <property type="match status" value="1"/>
</dbReference>
<dbReference type="InterPro" id="IPR011009">
    <property type="entry name" value="Kinase-like_dom_sf"/>
</dbReference>
<comment type="caution">
    <text evidence="9">The sequence shown here is derived from an EMBL/GenBank/DDBJ whole genome shotgun (WGS) entry which is preliminary data.</text>
</comment>
<protein>
    <recommendedName>
        <fullName evidence="8">Protein kinase domain-containing protein</fullName>
    </recommendedName>
</protein>
<dbReference type="OrthoDB" id="73209at2759"/>
<evidence type="ECO:0000256" key="4">
    <source>
        <dbReference type="ARBA" id="ARBA00023136"/>
    </source>
</evidence>
<dbReference type="InterPro" id="IPR050122">
    <property type="entry name" value="RTK"/>
</dbReference>
<keyword evidence="7" id="KW-0732">Signal</keyword>
<organism evidence="9 10">
    <name type="scientific">Macrostomum lignano</name>
    <dbReference type="NCBI Taxonomy" id="282301"/>
    <lineage>
        <taxon>Eukaryota</taxon>
        <taxon>Metazoa</taxon>
        <taxon>Spiralia</taxon>
        <taxon>Lophotrochozoa</taxon>
        <taxon>Platyhelminthes</taxon>
        <taxon>Rhabditophora</taxon>
        <taxon>Macrostomorpha</taxon>
        <taxon>Macrostomida</taxon>
        <taxon>Macrostomidae</taxon>
        <taxon>Macrostomum</taxon>
    </lineage>
</organism>
<dbReference type="GO" id="GO:0007169">
    <property type="term" value="P:cell surface receptor protein tyrosine kinase signaling pathway"/>
    <property type="evidence" value="ECO:0007669"/>
    <property type="project" value="TreeGrafter"/>
</dbReference>
<evidence type="ECO:0000256" key="1">
    <source>
        <dbReference type="ARBA" id="ARBA00004370"/>
    </source>
</evidence>
<accession>A0A267G5I6</accession>
<feature type="region of interest" description="Disordered" evidence="5">
    <location>
        <begin position="1123"/>
        <end position="1144"/>
    </location>
</feature>
<name>A0A267G5I6_9PLAT</name>
<dbReference type="InterPro" id="IPR001245">
    <property type="entry name" value="Ser-Thr/Tyr_kinase_cat_dom"/>
</dbReference>
<dbReference type="InterPro" id="IPR020635">
    <property type="entry name" value="Tyr_kinase_cat_dom"/>
</dbReference>
<keyword evidence="4 6" id="KW-0472">Membrane</keyword>
<keyword evidence="2 6" id="KW-0812">Transmembrane</keyword>
<feature type="signal peptide" evidence="7">
    <location>
        <begin position="1"/>
        <end position="39"/>
    </location>
</feature>
<dbReference type="Proteomes" id="UP000215902">
    <property type="component" value="Unassembled WGS sequence"/>
</dbReference>
<dbReference type="InterPro" id="IPR001828">
    <property type="entry name" value="ANF_lig-bd_rcpt"/>
</dbReference>
<sequence length="1144" mass="127588">LAARGPAHPDAAVAAMQPPTRPRLLSCLLLLLAQLPAEGAPLHCNLSADEQIAQYVSSRLRYFFNATHDDAQNPISVAVGPGDEVRGEALAVLLREIFRYPDAEVVSSDSCRHPYACVIKLSDLLSVDNSYVDYGFLFRDAQAYFYAAPEHRDCALNHFGEKAESQAGFPIVSMMAQNCGSANDIRDFASVSVGGYAHVSGVRRQQKKLMLTRLAAYDPQLADFLRDFALSDSLPARMDGLCGWLANSLRQLPAPWGLRHMSNSSLPLTLALLWPSGPKLTDRTVLDAAYRTIREVQPCNVSAVRQSANASSELAEADGASSVTALYRQALCHLRESGLSLRLVTRGMDCDKADALQFLSNVTCSSSPARPLVGMIAGTCSETVGPIAELSSHSRTVVVSPTVESAVYSDVDAYPYFFRTVPSLAAYSKTVAEYLRSENWPDVALLSSGKLFLRRDEFEKDGGLSVCFEEVVEEESLTLDHTKKILEAAKKKKCQVFAMDYLKRGTCLYLCSAYKLEMYQRQNYLFILANRALGVFVNSRVVCHNTTALLEENPDGCTAEQIKKVANGHVVVQNHVKPRPELQFVGKSSRPPSKYDSFYYGVYTTQAVQLMAHALSRVLMLDPSAAYHLNSPRVATMYKEALENSSFDDLHLSRSHGIDRGLMMVLVRRFDMDLSPRAQDFFGTANTIGKGKVPIPDKMKVPLGQGNIVTSDFLAEFKWQQTGSRIDVRISDSHQKTKGSFDTVDGNFPKRFAIEDNCTTAFMRVFYRDLTCPQTIVALISSIFLLCLAVLLSVFVGLLRFYQSREEAKQTQPYQQLRDRLAEVEIPKQQVVLNRKMGKGCFGTVYGGEVNLLVSSVRSGWTSCAVKVMNDDLKQEAIMQFLEEAATLSQFHHDNIVQLLGVCTAEQPFYIVMEMCLHGDLKSFLMARRTQALTKTSPETCPAALTQYAIDIARGIDYLHNRHMVHRDLALRNCMINDRFQVKVGDFGLARYIKEYYRVQNNKLVPVRWMPPESIQYMYFTVNSDMWSYAVVLYEIVTFGKFPFQHLSQQQVISQVSRGLTLFTAFPADATPELRALVGRCWQFEPKDRPSVEEALEVLLNSPECVTPCLEEAPPQQPLEALRSSGDHLNMRGLGRHASGDRAR</sequence>